<dbReference type="KEGG" id="pgri:PgNI_08179"/>
<evidence type="ECO:0000313" key="4">
    <source>
        <dbReference type="RefSeq" id="XP_030978455.1"/>
    </source>
</evidence>
<feature type="coiled-coil region" evidence="1">
    <location>
        <begin position="203"/>
        <end position="251"/>
    </location>
</feature>
<feature type="coiled-coil region" evidence="1">
    <location>
        <begin position="661"/>
        <end position="702"/>
    </location>
</feature>
<dbReference type="GeneID" id="41963087"/>
<gene>
    <name evidence="4" type="ORF">PgNI_08179</name>
</gene>
<feature type="region of interest" description="Disordered" evidence="2">
    <location>
        <begin position="433"/>
        <end position="456"/>
    </location>
</feature>
<dbReference type="RefSeq" id="XP_030978455.1">
    <property type="nucleotide sequence ID" value="XM_031128178.1"/>
</dbReference>
<accession>A0A6P8AU84</accession>
<feature type="region of interest" description="Disordered" evidence="2">
    <location>
        <begin position="175"/>
        <end position="196"/>
    </location>
</feature>
<reference evidence="4" key="2">
    <citation type="submission" date="2019-10" db="EMBL/GenBank/DDBJ databases">
        <authorList>
            <consortium name="NCBI Genome Project"/>
        </authorList>
    </citation>
    <scope>NUCLEOTIDE SEQUENCE</scope>
    <source>
        <strain evidence="4">NI907</strain>
    </source>
</reference>
<evidence type="ECO:0000256" key="2">
    <source>
        <dbReference type="SAM" id="MobiDB-lite"/>
    </source>
</evidence>
<dbReference type="CDD" id="cd22211">
    <property type="entry name" value="HkD_SF"/>
    <property type="match status" value="1"/>
</dbReference>
<proteinExistence type="predicted"/>
<evidence type="ECO:0000313" key="3">
    <source>
        <dbReference type="Proteomes" id="UP000515153"/>
    </source>
</evidence>
<sequence length="827" mass="94076">MESPTIAPPDALADAPSKGNAPTKAQIKQSMFIKCLNGFQLENKIESLEQLDDGIVFSEILRDLDPEISLPTLTKPAVKWVDKTANLEAVFKALDKYLYGMPDLEWLARSYDPRKIARNFEDVNGLCEVATVIIYASVKGPHVGRLVPAMRANMSETESALLMQILEAKDKENRAMASSNKAAAAPKKSLDTTDSTRDLELQMEEDRARMLMLQKQNADLNTRLDHAQLACEDLKDRNAALLGELDDARKSQSGNADARIKYLENHIRELDELIATQEMTISEDKEALARCRNEIAQLSKTAEKAQSLEDEVKVLTNENAELSKKANVAARYKDKLERLKHSEKDIETLNYVISGLEDKVKILEKEQLRAEAQEKIIGNYREWQQRHETDLNDMREQKNMLADQLAHRTQELQRLLDQRALDESLINELREQIAGTGDVPSSPSPEPGAQRDESQHEVAALKLEIQKIKAENNLLRNNMGIASATDQLRAELEASRRNEARLTDKLHEVRKDYALAQDQLQGLLNNTTDEGSQLFRDLQRTMFQSRQDRDKAQEQALKLEAEVKDRDRELLALKTDYKVATQSSVDALEELKKTDQLISNSLRDELDSLRTAFDSLKLDTQEQQKQLIEALVSREKLRKELEDAGNGAQQPAAEGLAGLDRDASNELMQKQAEKLEKLKEKCQSLLTQLQKNEQERYELQRRLKAAEGGEAYASLKATTDQIIKNLQRENAMISTAWYDLTSRLQSNHVVLQRRQDMPKSWLNKQRQMVNEDRSFKVCRLQTGIAARCHLDGDTAVPVFVFLERRPLNYNNQDASFFSYEESDHKLN</sequence>
<dbReference type="SUPFAM" id="SSF116907">
    <property type="entry name" value="Hook domain"/>
    <property type="match status" value="1"/>
</dbReference>
<reference evidence="4" key="3">
    <citation type="submission" date="2025-08" db="UniProtKB">
        <authorList>
            <consortium name="RefSeq"/>
        </authorList>
    </citation>
    <scope>IDENTIFICATION</scope>
    <source>
        <strain evidence="4">NI907</strain>
    </source>
</reference>
<dbReference type="Proteomes" id="UP000515153">
    <property type="component" value="Chromosome V"/>
</dbReference>
<feature type="region of interest" description="Disordered" evidence="2">
    <location>
        <begin position="1"/>
        <end position="22"/>
    </location>
</feature>
<evidence type="ECO:0008006" key="5">
    <source>
        <dbReference type="Google" id="ProtNLM"/>
    </source>
</evidence>
<organism evidence="3 4">
    <name type="scientific">Pyricularia grisea</name>
    <name type="common">Crabgrass-specific blast fungus</name>
    <name type="synonym">Magnaporthe grisea</name>
    <dbReference type="NCBI Taxonomy" id="148305"/>
    <lineage>
        <taxon>Eukaryota</taxon>
        <taxon>Fungi</taxon>
        <taxon>Dikarya</taxon>
        <taxon>Ascomycota</taxon>
        <taxon>Pezizomycotina</taxon>
        <taxon>Sordariomycetes</taxon>
        <taxon>Sordariomycetidae</taxon>
        <taxon>Magnaporthales</taxon>
        <taxon>Pyriculariaceae</taxon>
        <taxon>Pyricularia</taxon>
    </lineage>
</organism>
<name>A0A6P8AU84_PYRGI</name>
<protein>
    <recommendedName>
        <fullName evidence="5">Calponin-homology (CH) domain-containing protein</fullName>
    </recommendedName>
</protein>
<dbReference type="Gene3D" id="1.10.418.10">
    <property type="entry name" value="Calponin-like domain"/>
    <property type="match status" value="1"/>
</dbReference>
<reference evidence="3 4" key="1">
    <citation type="journal article" date="2019" name="Mol. Biol. Evol.">
        <title>Blast fungal genomes show frequent chromosomal changes, gene gains and losses, and effector gene turnover.</title>
        <authorList>
            <person name="Gomez Luciano L.B."/>
            <person name="Jason Tsai I."/>
            <person name="Chuma I."/>
            <person name="Tosa Y."/>
            <person name="Chen Y.H."/>
            <person name="Li J.Y."/>
            <person name="Li M.Y."/>
            <person name="Jade Lu M.Y."/>
            <person name="Nakayashiki H."/>
            <person name="Li W.H."/>
        </authorList>
    </citation>
    <scope>NUCLEOTIDE SEQUENCE [LARGE SCALE GENOMIC DNA]</scope>
    <source>
        <strain evidence="3 4">NI907</strain>
    </source>
</reference>
<keyword evidence="1" id="KW-0175">Coiled coil</keyword>
<dbReference type="InterPro" id="IPR036872">
    <property type="entry name" value="CH_dom_sf"/>
</dbReference>
<feature type="compositionally biased region" description="Low complexity" evidence="2">
    <location>
        <begin position="175"/>
        <end position="187"/>
    </location>
</feature>
<evidence type="ECO:0000256" key="1">
    <source>
        <dbReference type="SAM" id="Coils"/>
    </source>
</evidence>
<dbReference type="AlphaFoldDB" id="A0A6P8AU84"/>
<keyword evidence="3" id="KW-1185">Reference proteome</keyword>